<dbReference type="PANTHER" id="PTHR30576">
    <property type="entry name" value="COLANIC BIOSYNTHESIS UDP-GLUCOSE LIPID CARRIER TRANSFERASE"/>
    <property type="match status" value="1"/>
</dbReference>
<evidence type="ECO:0000313" key="5">
    <source>
        <dbReference type="Proteomes" id="UP000266177"/>
    </source>
</evidence>
<dbReference type="GO" id="GO:0016780">
    <property type="term" value="F:phosphotransferase activity, for other substituted phosphate groups"/>
    <property type="evidence" value="ECO:0007669"/>
    <property type="project" value="TreeGrafter"/>
</dbReference>
<proteinExistence type="inferred from homology"/>
<keyword evidence="2" id="KW-0472">Membrane</keyword>
<comment type="similarity">
    <text evidence="1">Belongs to the bacterial sugar transferase family.</text>
</comment>
<keyword evidence="4" id="KW-0808">Transferase</keyword>
<keyword evidence="2" id="KW-0812">Transmembrane</keyword>
<reference evidence="4 5" key="1">
    <citation type="submission" date="2018-09" db="EMBL/GenBank/DDBJ databases">
        <title>Paenibacillus SK2017-BO5.</title>
        <authorList>
            <person name="Piskunova J.V."/>
            <person name="Dubiley S.A."/>
            <person name="Severinov K.V."/>
        </authorList>
    </citation>
    <scope>NUCLEOTIDE SEQUENCE [LARGE SCALE GENOMIC DNA]</scope>
    <source>
        <strain evidence="4 5">BO5</strain>
    </source>
</reference>
<dbReference type="InterPro" id="IPR003362">
    <property type="entry name" value="Bact_transf"/>
</dbReference>
<gene>
    <name evidence="4" type="ORF">DQX05_00970</name>
</gene>
<evidence type="ECO:0000256" key="1">
    <source>
        <dbReference type="ARBA" id="ARBA00006464"/>
    </source>
</evidence>
<dbReference type="EMBL" id="QYZD01000001">
    <property type="protein sequence ID" value="RJG26639.1"/>
    <property type="molecule type" value="Genomic_DNA"/>
</dbReference>
<sequence length="202" mass="23624">MKRIFDFVIAIVLLMLLLPLLAVIAFLVRMRIGSPVMFRQIRPGKHGVPFYLMKFRTMTDKTDSSGQPLPDHERLVPFGQFLRKYSLDELPQIWNVAKGDISLVGPRPLLMEYLPLYTEEQAKRHCVKPGITGWAQVNGRNAISWEEKFKYDVWYVEHQGFWLDLKILWMTFLHVLKPGNIQHGNHVTMPVFKGTVNYEQER</sequence>
<feature type="domain" description="Bacterial sugar transferase" evidence="3">
    <location>
        <begin position="2"/>
        <end position="177"/>
    </location>
</feature>
<dbReference type="Proteomes" id="UP000266177">
    <property type="component" value="Unassembled WGS sequence"/>
</dbReference>
<protein>
    <submittedName>
        <fullName evidence="4">Sugar transferase</fullName>
    </submittedName>
</protein>
<name>A0A3A3GSE6_PANTH</name>
<dbReference type="RefSeq" id="WP_119790095.1">
    <property type="nucleotide sequence ID" value="NZ_QYZD01000001.1"/>
</dbReference>
<organism evidence="4 5">
    <name type="scientific">Paenibacillus thiaminolyticus</name>
    <name type="common">Bacillus thiaminolyticus</name>
    <dbReference type="NCBI Taxonomy" id="49283"/>
    <lineage>
        <taxon>Bacteria</taxon>
        <taxon>Bacillati</taxon>
        <taxon>Bacillota</taxon>
        <taxon>Bacilli</taxon>
        <taxon>Bacillales</taxon>
        <taxon>Paenibacillaceae</taxon>
        <taxon>Paenibacillus</taxon>
    </lineage>
</organism>
<evidence type="ECO:0000256" key="2">
    <source>
        <dbReference type="SAM" id="Phobius"/>
    </source>
</evidence>
<accession>A0A3A3GSE6</accession>
<evidence type="ECO:0000313" key="4">
    <source>
        <dbReference type="EMBL" id="RJG26639.1"/>
    </source>
</evidence>
<dbReference type="PANTHER" id="PTHR30576:SF8">
    <property type="entry name" value="UNDECAPRENYL-PHOSPHATE GALACTOSE PHOSPHOTRANSFERASE"/>
    <property type="match status" value="1"/>
</dbReference>
<dbReference type="OrthoDB" id="9808602at2"/>
<keyword evidence="2" id="KW-1133">Transmembrane helix</keyword>
<feature type="transmembrane region" description="Helical" evidence="2">
    <location>
        <begin position="7"/>
        <end position="28"/>
    </location>
</feature>
<comment type="caution">
    <text evidence="4">The sequence shown here is derived from an EMBL/GenBank/DDBJ whole genome shotgun (WGS) entry which is preliminary data.</text>
</comment>
<dbReference type="Pfam" id="PF02397">
    <property type="entry name" value="Bac_transf"/>
    <property type="match status" value="1"/>
</dbReference>
<evidence type="ECO:0000259" key="3">
    <source>
        <dbReference type="Pfam" id="PF02397"/>
    </source>
</evidence>
<dbReference type="AlphaFoldDB" id="A0A3A3GSE6"/>